<evidence type="ECO:0000256" key="1">
    <source>
        <dbReference type="SAM" id="MobiDB-lite"/>
    </source>
</evidence>
<evidence type="ECO:0000313" key="3">
    <source>
        <dbReference type="Proteomes" id="UP000008076"/>
    </source>
</evidence>
<dbReference type="InterPro" id="IPR036561">
    <property type="entry name" value="MAM33_sf"/>
</dbReference>
<feature type="compositionally biased region" description="Acidic residues" evidence="1">
    <location>
        <begin position="31"/>
        <end position="41"/>
    </location>
</feature>
<dbReference type="SUPFAM" id="SSF54529">
    <property type="entry name" value="Mitochondrial glycoprotein MAM33-like"/>
    <property type="match status" value="1"/>
</dbReference>
<evidence type="ECO:0000313" key="2">
    <source>
        <dbReference type="EMBL" id="EDR29470.1"/>
    </source>
</evidence>
<dbReference type="GeneID" id="5879284"/>
<keyword evidence="3" id="KW-1185">Reference proteome</keyword>
<organism evidence="3">
    <name type="scientific">Entamoeba dispar (strain ATCC PRA-260 / SAW760)</name>
    <dbReference type="NCBI Taxonomy" id="370354"/>
    <lineage>
        <taxon>Eukaryota</taxon>
        <taxon>Amoebozoa</taxon>
        <taxon>Evosea</taxon>
        <taxon>Archamoebae</taxon>
        <taxon>Mastigamoebida</taxon>
        <taxon>Entamoebidae</taxon>
        <taxon>Entamoeba</taxon>
    </lineage>
</organism>
<dbReference type="KEGG" id="edi:EDI_327230"/>
<proteinExistence type="predicted"/>
<feature type="region of interest" description="Disordered" evidence="1">
    <location>
        <begin position="19"/>
        <end position="41"/>
    </location>
</feature>
<protein>
    <submittedName>
        <fullName evidence="2">Uncharacterized protein</fullName>
    </submittedName>
</protein>
<dbReference type="Proteomes" id="UP000008076">
    <property type="component" value="Unassembled WGS sequence"/>
</dbReference>
<dbReference type="EMBL" id="DS548047">
    <property type="protein sequence ID" value="EDR29470.1"/>
    <property type="molecule type" value="Genomic_DNA"/>
</dbReference>
<dbReference type="VEuPathDB" id="AmoebaDB:EDI_327230"/>
<gene>
    <name evidence="2" type="ORF">EDI_327230</name>
</gene>
<accession>B0E7M6</accession>
<name>B0E7M6_ENTDS</name>
<dbReference type="RefSeq" id="XP_001734379.1">
    <property type="nucleotide sequence ID" value="XM_001734327.1"/>
</dbReference>
<dbReference type="AlphaFoldDB" id="B0E7M6"/>
<sequence>MSGTPVDNGDEIIIFQKKHKNQESTSTESIDLNDDTKEEDMDNDELKDMGLFDSVFVNVQGNKKIYGALYLFIEIIEKETIIYKLFTNGSSYKRITKEFYHKRYYCY</sequence>
<reference evidence="3" key="1">
    <citation type="submission" date="2007-12" db="EMBL/GenBank/DDBJ databases">
        <title>Annotation of Entamoeba dispar SAW760.</title>
        <authorList>
            <person name="Lorenzi H."/>
            <person name="Inman J."/>
            <person name="Schobel S."/>
            <person name="Amedeo P."/>
            <person name="Caler E."/>
        </authorList>
    </citation>
    <scope>NUCLEOTIDE SEQUENCE [LARGE SCALE GENOMIC DNA]</scope>
    <source>
        <strain evidence="3">ATCC PRA-260 / SAW760</strain>
    </source>
</reference>